<evidence type="ECO:0000313" key="1">
    <source>
        <dbReference type="EMBL" id="QCW05325.1"/>
    </source>
</evidence>
<keyword evidence="2" id="KW-1185">Reference proteome</keyword>
<reference evidence="2" key="1">
    <citation type="submission" date="2019-05" db="EMBL/GenBank/DDBJ databases">
        <title>Complete Genome Sequence and Methylation Pattern of the Halophilic Archaeon Natrinema pallidum BOL6-1.</title>
        <authorList>
            <person name="DasSarma P."/>
            <person name="DasSarma B.P."/>
            <person name="DasSarma S.L."/>
            <person name="Martinez F.L."/>
            <person name="Guzman D."/>
            <person name="Roberts R.J."/>
            <person name="DasSarma S."/>
        </authorList>
    </citation>
    <scope>NUCLEOTIDE SEQUENCE [LARGE SCALE GENOMIC DNA]</scope>
    <source>
        <strain evidence="2">BOL6-1</strain>
        <plasmid evidence="2">pnpa70</plasmid>
    </source>
</reference>
<dbReference type="EMBL" id="CP040639">
    <property type="protein sequence ID" value="QCW05325.1"/>
    <property type="molecule type" value="Genomic_DNA"/>
</dbReference>
<evidence type="ECO:0000313" key="2">
    <source>
        <dbReference type="Proteomes" id="UP000307562"/>
    </source>
</evidence>
<dbReference type="Proteomes" id="UP000307562">
    <property type="component" value="Plasmid pNPA70"/>
</dbReference>
<name>A0A4P9TM65_9EURY</name>
<gene>
    <name evidence="1" type="ORF">FGF80_18895</name>
</gene>
<dbReference type="KEGG" id="npl:FGF80_18895"/>
<sequence length="81" mass="8535">MTLPLADVVECPVPETATVDVRETARGLAVDRNGETFVLECSRGQCVLTGVVGRDELPSTVPQWLAGVGAALELGEVRLAE</sequence>
<geneLocation type="plasmid" evidence="2">
    <name>pnpa70</name>
</geneLocation>
<accession>A0A4P9TM65</accession>
<keyword evidence="1" id="KW-0614">Plasmid</keyword>
<proteinExistence type="predicted"/>
<protein>
    <submittedName>
        <fullName evidence="1">Uncharacterized protein</fullName>
    </submittedName>
</protein>
<organism evidence="1 2">
    <name type="scientific">Natrinema pallidum</name>
    <dbReference type="NCBI Taxonomy" id="69527"/>
    <lineage>
        <taxon>Archaea</taxon>
        <taxon>Methanobacteriati</taxon>
        <taxon>Methanobacteriota</taxon>
        <taxon>Stenosarchaea group</taxon>
        <taxon>Halobacteria</taxon>
        <taxon>Halobacteriales</taxon>
        <taxon>Natrialbaceae</taxon>
        <taxon>Natrinema</taxon>
    </lineage>
</organism>
<dbReference type="AlphaFoldDB" id="A0A4P9TM65"/>